<dbReference type="AlphaFoldDB" id="A0A6G6Y456"/>
<keyword evidence="1" id="KW-0813">Transport</keyword>
<dbReference type="InterPro" id="IPR051472">
    <property type="entry name" value="T3SS_Stator/FliH"/>
</dbReference>
<organism evidence="3 4">
    <name type="scientific">Stakelama tenebrarum</name>
    <dbReference type="NCBI Taxonomy" id="2711215"/>
    <lineage>
        <taxon>Bacteria</taxon>
        <taxon>Pseudomonadati</taxon>
        <taxon>Pseudomonadota</taxon>
        <taxon>Alphaproteobacteria</taxon>
        <taxon>Sphingomonadales</taxon>
        <taxon>Sphingomonadaceae</taxon>
        <taxon>Stakelama</taxon>
    </lineage>
</organism>
<keyword evidence="3" id="KW-0969">Cilium</keyword>
<dbReference type="GO" id="GO:0015031">
    <property type="term" value="P:protein transport"/>
    <property type="evidence" value="ECO:0007669"/>
    <property type="project" value="UniProtKB-KW"/>
</dbReference>
<protein>
    <submittedName>
        <fullName evidence="3">Flagellar assembly protein FliH</fullName>
    </submittedName>
</protein>
<keyword evidence="2" id="KW-0653">Protein transport</keyword>
<evidence type="ECO:0000313" key="3">
    <source>
        <dbReference type="EMBL" id="QIG79690.1"/>
    </source>
</evidence>
<dbReference type="GO" id="GO:0005829">
    <property type="term" value="C:cytosol"/>
    <property type="evidence" value="ECO:0007669"/>
    <property type="project" value="TreeGrafter"/>
</dbReference>
<dbReference type="EMBL" id="CP049109">
    <property type="protein sequence ID" value="QIG79690.1"/>
    <property type="molecule type" value="Genomic_DNA"/>
</dbReference>
<dbReference type="Proteomes" id="UP000501568">
    <property type="component" value="Chromosome"/>
</dbReference>
<keyword evidence="3" id="KW-0966">Cell projection</keyword>
<evidence type="ECO:0000256" key="2">
    <source>
        <dbReference type="ARBA" id="ARBA00022927"/>
    </source>
</evidence>
<dbReference type="RefSeq" id="WP_165326690.1">
    <property type="nucleotide sequence ID" value="NZ_CP049109.1"/>
</dbReference>
<dbReference type="KEGG" id="spzr:G5C33_07715"/>
<accession>A0A6G6Y456</accession>
<reference evidence="3 4" key="1">
    <citation type="submission" date="2020-02" db="EMBL/GenBank/DDBJ databases">
        <authorList>
            <person name="Zheng R.K."/>
            <person name="Sun C.M."/>
        </authorList>
    </citation>
    <scope>NUCLEOTIDE SEQUENCE [LARGE SCALE GENOMIC DNA]</scope>
    <source>
        <strain evidence="4">zrk23</strain>
    </source>
</reference>
<dbReference type="PANTHER" id="PTHR34982">
    <property type="entry name" value="YOP PROTEINS TRANSLOCATION PROTEIN L"/>
    <property type="match status" value="1"/>
</dbReference>
<proteinExistence type="predicted"/>
<evidence type="ECO:0000313" key="4">
    <source>
        <dbReference type="Proteomes" id="UP000501568"/>
    </source>
</evidence>
<sequence length="235" mass="25425">MKMNVQPFPFDRVFTHGPENDGASSSDLMLELATVRTELELLKSEAEAREMQARNEGFEAGMAHARTERETALLSAVDAMQAGIEALDGRYADAQDALTGDATQVALAAAELLAARTLEAAPGQAVDDAIGRTLRQVARGTEIQVRVHPDLAEDMETRLAARQAADRRRLNVTIIADHQIAMGDAEILWDQGGLTLDAAERRAQILSELETLLPVATVRAPAVDIIAEEQGAERF</sequence>
<dbReference type="PANTHER" id="PTHR34982:SF1">
    <property type="entry name" value="FLAGELLAR ASSEMBLY PROTEIN FLIH"/>
    <property type="match status" value="1"/>
</dbReference>
<evidence type="ECO:0000256" key="1">
    <source>
        <dbReference type="ARBA" id="ARBA00022448"/>
    </source>
</evidence>
<keyword evidence="4" id="KW-1185">Reference proteome</keyword>
<keyword evidence="3" id="KW-0282">Flagellum</keyword>
<name>A0A6G6Y456_9SPHN</name>
<gene>
    <name evidence="3" type="ORF">G5C33_07715</name>
</gene>